<dbReference type="PROSITE" id="PS50043">
    <property type="entry name" value="HTH_LUXR_2"/>
    <property type="match status" value="1"/>
</dbReference>
<dbReference type="InterPro" id="IPR016032">
    <property type="entry name" value="Sig_transdc_resp-reg_C-effctor"/>
</dbReference>
<dbReference type="GO" id="GO:0003677">
    <property type="term" value="F:DNA binding"/>
    <property type="evidence" value="ECO:0007669"/>
    <property type="project" value="UniProtKB-KW"/>
</dbReference>
<dbReference type="CDD" id="cd06170">
    <property type="entry name" value="LuxR_C_like"/>
    <property type="match status" value="1"/>
</dbReference>
<organism evidence="5 6">
    <name type="scientific">Leucobacter aridicollis</name>
    <dbReference type="NCBI Taxonomy" id="283878"/>
    <lineage>
        <taxon>Bacteria</taxon>
        <taxon>Bacillati</taxon>
        <taxon>Actinomycetota</taxon>
        <taxon>Actinomycetes</taxon>
        <taxon>Micrococcales</taxon>
        <taxon>Microbacteriaceae</taxon>
        <taxon>Leucobacter</taxon>
    </lineage>
</organism>
<dbReference type="SMART" id="SM00421">
    <property type="entry name" value="HTH_LUXR"/>
    <property type="match status" value="1"/>
</dbReference>
<keyword evidence="6" id="KW-1185">Reference proteome</keyword>
<accession>A0A852RET8</accession>
<dbReference type="PRINTS" id="PR00038">
    <property type="entry name" value="HTHLUXR"/>
</dbReference>
<name>A0A852RET8_9MICO</name>
<dbReference type="PANTHER" id="PTHR44688:SF16">
    <property type="entry name" value="DNA-BINDING TRANSCRIPTIONAL ACTIVATOR DEVR_DOSR"/>
    <property type="match status" value="1"/>
</dbReference>
<comment type="caution">
    <text evidence="5">The sequence shown here is derived from an EMBL/GenBank/DDBJ whole genome shotgun (WGS) entry which is preliminary data.</text>
</comment>
<dbReference type="PANTHER" id="PTHR44688">
    <property type="entry name" value="DNA-BINDING TRANSCRIPTIONAL ACTIVATOR DEVR_DOSR"/>
    <property type="match status" value="1"/>
</dbReference>
<evidence type="ECO:0000256" key="3">
    <source>
        <dbReference type="ARBA" id="ARBA00023163"/>
    </source>
</evidence>
<dbReference type="EMBL" id="JACCBD010000001">
    <property type="protein sequence ID" value="NYD27886.1"/>
    <property type="molecule type" value="Genomic_DNA"/>
</dbReference>
<dbReference type="Proteomes" id="UP000586095">
    <property type="component" value="Unassembled WGS sequence"/>
</dbReference>
<proteinExistence type="predicted"/>
<dbReference type="Gene3D" id="1.10.10.10">
    <property type="entry name" value="Winged helix-like DNA-binding domain superfamily/Winged helix DNA-binding domain"/>
    <property type="match status" value="1"/>
</dbReference>
<dbReference type="InterPro" id="IPR027417">
    <property type="entry name" value="P-loop_NTPase"/>
</dbReference>
<dbReference type="AlphaFoldDB" id="A0A852RET8"/>
<dbReference type="Pfam" id="PF00196">
    <property type="entry name" value="GerE"/>
    <property type="match status" value="1"/>
</dbReference>
<dbReference type="PROSITE" id="PS00622">
    <property type="entry name" value="HTH_LUXR_1"/>
    <property type="match status" value="1"/>
</dbReference>
<keyword evidence="2 5" id="KW-0238">DNA-binding</keyword>
<dbReference type="GO" id="GO:0006355">
    <property type="term" value="P:regulation of DNA-templated transcription"/>
    <property type="evidence" value="ECO:0007669"/>
    <property type="project" value="InterPro"/>
</dbReference>
<dbReference type="SUPFAM" id="SSF52540">
    <property type="entry name" value="P-loop containing nucleoside triphosphate hydrolases"/>
    <property type="match status" value="1"/>
</dbReference>
<reference evidence="5 6" key="1">
    <citation type="submission" date="2020-07" db="EMBL/GenBank/DDBJ databases">
        <title>Sequencing the genomes of 1000 actinobacteria strains.</title>
        <authorList>
            <person name="Klenk H.-P."/>
        </authorList>
    </citation>
    <scope>NUCLEOTIDE SEQUENCE [LARGE SCALE GENOMIC DNA]</scope>
    <source>
        <strain evidence="5 6">DSM 17380</strain>
    </source>
</reference>
<dbReference type="SUPFAM" id="SSF46894">
    <property type="entry name" value="C-terminal effector domain of the bipartite response regulators"/>
    <property type="match status" value="1"/>
</dbReference>
<dbReference type="RefSeq" id="WP_185987674.1">
    <property type="nucleotide sequence ID" value="NZ_BAAALZ010000001.1"/>
</dbReference>
<evidence type="ECO:0000256" key="1">
    <source>
        <dbReference type="ARBA" id="ARBA00023015"/>
    </source>
</evidence>
<dbReference type="InterPro" id="IPR036388">
    <property type="entry name" value="WH-like_DNA-bd_sf"/>
</dbReference>
<keyword evidence="1" id="KW-0805">Transcription regulation</keyword>
<evidence type="ECO:0000313" key="6">
    <source>
        <dbReference type="Proteomes" id="UP000586095"/>
    </source>
</evidence>
<gene>
    <name evidence="5" type="ORF">BJ960_002689</name>
</gene>
<evidence type="ECO:0000313" key="5">
    <source>
        <dbReference type="EMBL" id="NYD27886.1"/>
    </source>
</evidence>
<keyword evidence="3" id="KW-0804">Transcription</keyword>
<evidence type="ECO:0000259" key="4">
    <source>
        <dbReference type="PROSITE" id="PS50043"/>
    </source>
</evidence>
<dbReference type="InterPro" id="IPR000792">
    <property type="entry name" value="Tscrpt_reg_LuxR_C"/>
</dbReference>
<protein>
    <submittedName>
        <fullName evidence="5">DNA-binding CsgD family transcriptional regulator</fullName>
    </submittedName>
</protein>
<feature type="domain" description="HTH luxR-type" evidence="4">
    <location>
        <begin position="633"/>
        <end position="698"/>
    </location>
</feature>
<sequence length="701" mass="74434">MPSRIESERAAFGALRAGSAIAVLGDAGFGRSTLLWRLASDSARFGADTLTVFGSEALTAIPFSHLATLATRVPEIAGYAEDPLSTSQALAARFHARPLRVLIDDAEHVDPTSAAILTQLAGVGIVQLVLAVRDPARLPSAFYAFLGHAGTARVSLGGIDETDAKVMLEAQLGQQVNASSLTHMLHAVDGVPRELARLADEAMGSGRFVSARGYLVYVRERIDEGTAEAQQRVSDWWARAATGVPDEDQAELLALLAPLIAAGDGEARLLAGRIEAISGDYGHGMRLLTPQPGDSNYFRASAALWRAHAGEQIDPGQFEEWAANESFSPSLRFGLLAAVMANESYAGKPIVALERGFTALESDLWKHVSGPDSGALLYSLHLALICEGAHELVHAFRVVGIDWDRLGVDHGLFIASRAHALIECGRAAEALDLAHQVLALTEIGDPFGIAGFVAAIGAAAAAMLEDAERARELLAMYRSGSPRSGQMLRPEAERLAVGAILLVDGEAAARAELDALLARAGVDGLPFIAMRLTHEAWRLGLIDGFAAPAAAAADIDGHLAAALRRLPDAALVEDIASSQYADGRTLYAAEFLSEASRIERANGNKVRAQALLTQAAELADQLPGVNTPRLARVRVDPTLLTAREIEVCVRAASGLTNVAIAEELFLSQRTVEGHLQRAYAKLGVSDRRQLLPLVDELPLRD</sequence>
<evidence type="ECO:0000256" key="2">
    <source>
        <dbReference type="ARBA" id="ARBA00023125"/>
    </source>
</evidence>